<keyword evidence="2" id="KW-1185">Reference proteome</keyword>
<evidence type="ECO:0000313" key="1">
    <source>
        <dbReference type="EMBL" id="KAG5633802.1"/>
    </source>
</evidence>
<dbReference type="Proteomes" id="UP000717328">
    <property type="component" value="Unassembled WGS sequence"/>
</dbReference>
<dbReference type="OrthoDB" id="3051448at2759"/>
<dbReference type="EMBL" id="JABCKI010007028">
    <property type="protein sequence ID" value="KAG5633802.1"/>
    <property type="molecule type" value="Genomic_DNA"/>
</dbReference>
<gene>
    <name evidence="1" type="ORF">H0H81_005193</name>
</gene>
<reference evidence="1" key="2">
    <citation type="submission" date="2021-10" db="EMBL/GenBank/DDBJ databases">
        <title>Phylogenomics reveals ancestral predisposition of the termite-cultivated fungus Termitomyces towards a domesticated lifestyle.</title>
        <authorList>
            <person name="Auxier B."/>
            <person name="Grum-Grzhimaylo A."/>
            <person name="Cardenas M.E."/>
            <person name="Lodge J.D."/>
            <person name="Laessoe T."/>
            <person name="Pedersen O."/>
            <person name="Smith M.E."/>
            <person name="Kuyper T.W."/>
            <person name="Franco-Molano E.A."/>
            <person name="Baroni T.J."/>
            <person name="Aanen D.K."/>
        </authorList>
    </citation>
    <scope>NUCLEOTIDE SEQUENCE</scope>
    <source>
        <strain evidence="1">D49</strain>
    </source>
</reference>
<organism evidence="1 2">
    <name type="scientific">Sphagnurus paluster</name>
    <dbReference type="NCBI Taxonomy" id="117069"/>
    <lineage>
        <taxon>Eukaryota</taxon>
        <taxon>Fungi</taxon>
        <taxon>Dikarya</taxon>
        <taxon>Basidiomycota</taxon>
        <taxon>Agaricomycotina</taxon>
        <taxon>Agaricomycetes</taxon>
        <taxon>Agaricomycetidae</taxon>
        <taxon>Agaricales</taxon>
        <taxon>Tricholomatineae</taxon>
        <taxon>Lyophyllaceae</taxon>
        <taxon>Sphagnurus</taxon>
    </lineage>
</organism>
<accession>A0A9P7FRE4</accession>
<evidence type="ECO:0000313" key="2">
    <source>
        <dbReference type="Proteomes" id="UP000717328"/>
    </source>
</evidence>
<reference evidence="1" key="1">
    <citation type="submission" date="2021-02" db="EMBL/GenBank/DDBJ databases">
        <authorList>
            <person name="Nieuwenhuis M."/>
            <person name="Van De Peppel L.J.J."/>
        </authorList>
    </citation>
    <scope>NUCLEOTIDE SEQUENCE</scope>
    <source>
        <strain evidence="1">D49</strain>
    </source>
</reference>
<proteinExistence type="predicted"/>
<sequence length="126" mass="14983">MQYIAPIYRSASKDGRIEKFFDLLIPIWFDRFPVKLLDNFDANERWDGANPDRIEWAKGIQTRRREYFDAAQNNVYLQGDEFLEHVVTTEEHEAIQRIQAEALLEEEQYRNQLELIAHKYGCCKGN</sequence>
<dbReference type="AlphaFoldDB" id="A0A9P7FRE4"/>
<protein>
    <submittedName>
        <fullName evidence="1">Uncharacterized protein</fullName>
    </submittedName>
</protein>
<comment type="caution">
    <text evidence="1">The sequence shown here is derived from an EMBL/GenBank/DDBJ whole genome shotgun (WGS) entry which is preliminary data.</text>
</comment>
<name>A0A9P7FRE4_9AGAR</name>